<feature type="transmembrane region" description="Helical" evidence="1">
    <location>
        <begin position="29"/>
        <end position="51"/>
    </location>
</feature>
<dbReference type="AlphaFoldDB" id="A0A1F5TPE6"/>
<comment type="caution">
    <text evidence="3">The sequence shown here is derived from an EMBL/GenBank/DDBJ whole genome shotgun (WGS) entry which is preliminary data.</text>
</comment>
<feature type="transmembrane region" description="Helical" evidence="1">
    <location>
        <begin position="252"/>
        <end position="269"/>
    </location>
</feature>
<dbReference type="InterPro" id="IPR000620">
    <property type="entry name" value="EamA_dom"/>
</dbReference>
<evidence type="ECO:0000256" key="1">
    <source>
        <dbReference type="SAM" id="Phobius"/>
    </source>
</evidence>
<organism evidence="3 4">
    <name type="scientific">Candidatus Falkowbacteria bacterium RIFOXYC2_FULL_47_12</name>
    <dbReference type="NCBI Taxonomy" id="1798004"/>
    <lineage>
        <taxon>Bacteria</taxon>
        <taxon>Candidatus Falkowiibacteriota</taxon>
    </lineage>
</organism>
<feature type="transmembrane region" description="Helical" evidence="1">
    <location>
        <begin position="125"/>
        <end position="143"/>
    </location>
</feature>
<dbReference type="InterPro" id="IPR037185">
    <property type="entry name" value="EmrE-like"/>
</dbReference>
<accession>A0A1F5TPE6</accession>
<feature type="transmembrane region" description="Helical" evidence="1">
    <location>
        <begin position="63"/>
        <end position="82"/>
    </location>
</feature>
<protein>
    <recommendedName>
        <fullName evidence="2">EamA domain-containing protein</fullName>
    </recommendedName>
</protein>
<evidence type="ECO:0000259" key="2">
    <source>
        <dbReference type="Pfam" id="PF00892"/>
    </source>
</evidence>
<feature type="domain" description="EamA" evidence="2">
    <location>
        <begin position="2"/>
        <end position="136"/>
    </location>
</feature>
<evidence type="ECO:0000313" key="4">
    <source>
        <dbReference type="Proteomes" id="UP000177939"/>
    </source>
</evidence>
<name>A0A1F5TPE6_9BACT</name>
<feature type="transmembrane region" description="Helical" evidence="1">
    <location>
        <begin position="88"/>
        <end position="113"/>
    </location>
</feature>
<sequence>MWLFYSILSAVAVGITDIAQKMLLHELPLLPTIAVIEFFTLLVLVPFFIRAARTEKKLIPNRLALRAFVAAAFFDAVMFWMFSLALKWGPISVVSPLRNTVPLFSLLLGWHLLRERTGVWEKAGIVLSVVSLAFLIGSANPFAFSPQVAAALLLALGVAVLSAATLIANKYATSKQYGGMNVIVFITLDHLVAAIAYTVAVFISGATFPPALFSVHSPIFYVALGIGVLFALASWGIITACSIGDTVRISPVARLSVLVSVIIGGAWFVEANLALRIVSTVFFLIGLTPVMVWQEKIKEKI</sequence>
<keyword evidence="1" id="KW-1133">Transmembrane helix</keyword>
<dbReference type="EMBL" id="MFGL01000020">
    <property type="protein sequence ID" value="OGF40654.1"/>
    <property type="molecule type" value="Genomic_DNA"/>
</dbReference>
<evidence type="ECO:0000313" key="3">
    <source>
        <dbReference type="EMBL" id="OGF40654.1"/>
    </source>
</evidence>
<dbReference type="Proteomes" id="UP000177939">
    <property type="component" value="Unassembled WGS sequence"/>
</dbReference>
<dbReference type="SUPFAM" id="SSF103481">
    <property type="entry name" value="Multidrug resistance efflux transporter EmrE"/>
    <property type="match status" value="1"/>
</dbReference>
<dbReference type="Gene3D" id="1.10.3730.20">
    <property type="match status" value="1"/>
</dbReference>
<dbReference type="Pfam" id="PF00892">
    <property type="entry name" value="EamA"/>
    <property type="match status" value="1"/>
</dbReference>
<reference evidence="3 4" key="1">
    <citation type="journal article" date="2016" name="Nat. Commun.">
        <title>Thousands of microbial genomes shed light on interconnected biogeochemical processes in an aquifer system.</title>
        <authorList>
            <person name="Anantharaman K."/>
            <person name="Brown C.T."/>
            <person name="Hug L.A."/>
            <person name="Sharon I."/>
            <person name="Castelle C.J."/>
            <person name="Probst A.J."/>
            <person name="Thomas B.C."/>
            <person name="Singh A."/>
            <person name="Wilkins M.J."/>
            <person name="Karaoz U."/>
            <person name="Brodie E.L."/>
            <person name="Williams K.H."/>
            <person name="Hubbard S.S."/>
            <person name="Banfield J.F."/>
        </authorList>
    </citation>
    <scope>NUCLEOTIDE SEQUENCE [LARGE SCALE GENOMIC DNA]</scope>
</reference>
<proteinExistence type="predicted"/>
<keyword evidence="1" id="KW-0812">Transmembrane</keyword>
<feature type="transmembrane region" description="Helical" evidence="1">
    <location>
        <begin position="149"/>
        <end position="168"/>
    </location>
</feature>
<feature type="transmembrane region" description="Helical" evidence="1">
    <location>
        <begin position="219"/>
        <end position="240"/>
    </location>
</feature>
<gene>
    <name evidence="3" type="ORF">A2477_04080</name>
</gene>
<feature type="transmembrane region" description="Helical" evidence="1">
    <location>
        <begin position="180"/>
        <end position="207"/>
    </location>
</feature>
<keyword evidence="1" id="KW-0472">Membrane</keyword>
<dbReference type="GO" id="GO:0016020">
    <property type="term" value="C:membrane"/>
    <property type="evidence" value="ECO:0007669"/>
    <property type="project" value="InterPro"/>
</dbReference>
<feature type="transmembrane region" description="Helical" evidence="1">
    <location>
        <begin position="275"/>
        <end position="293"/>
    </location>
</feature>